<dbReference type="InterPro" id="IPR036388">
    <property type="entry name" value="WH-like_DNA-bd_sf"/>
</dbReference>
<sequence length="218" mass="23913">MSLKPTAAQTLGQSVHDRLKAMILAGELPAGTPLQEKLFAERLGVSRTPVREAVAKLTSEGLVTRNGGGVPTVSRISVTEIMEILHVRRLLEGETARQAASVNASPEPFLALRRRLTQYLEGERPSVAEYAQFDEDFHTLVARTAGSTLLTDLVKGLKLKTRIFDNGSIPERFVPGCHEHIEIVDAILARDPPRAEAAMLRHIDNARNAILGHLSRLF</sequence>
<dbReference type="CDD" id="cd07377">
    <property type="entry name" value="WHTH_GntR"/>
    <property type="match status" value="1"/>
</dbReference>
<name>A0A7W6FSR6_9HYPH</name>
<dbReference type="OrthoDB" id="9788098at2"/>
<keyword evidence="6" id="KW-1185">Reference proteome</keyword>
<evidence type="ECO:0000313" key="6">
    <source>
        <dbReference type="Proteomes" id="UP000531216"/>
    </source>
</evidence>
<evidence type="ECO:0000313" key="5">
    <source>
        <dbReference type="EMBL" id="MBB3934248.1"/>
    </source>
</evidence>
<feature type="domain" description="HTH gntR-type" evidence="4">
    <location>
        <begin position="9"/>
        <end position="76"/>
    </location>
</feature>
<dbReference type="GO" id="GO:0003677">
    <property type="term" value="F:DNA binding"/>
    <property type="evidence" value="ECO:0007669"/>
    <property type="project" value="UniProtKB-KW"/>
</dbReference>
<evidence type="ECO:0000256" key="2">
    <source>
        <dbReference type="ARBA" id="ARBA00023125"/>
    </source>
</evidence>
<keyword evidence="3" id="KW-0804">Transcription</keyword>
<dbReference type="Proteomes" id="UP000531216">
    <property type="component" value="Unassembled WGS sequence"/>
</dbReference>
<dbReference type="InterPro" id="IPR011711">
    <property type="entry name" value="GntR_C"/>
</dbReference>
<dbReference type="SMART" id="SM00895">
    <property type="entry name" value="FCD"/>
    <property type="match status" value="1"/>
</dbReference>
<dbReference type="PANTHER" id="PTHR43537:SF5">
    <property type="entry name" value="UXU OPERON TRANSCRIPTIONAL REGULATOR"/>
    <property type="match status" value="1"/>
</dbReference>
<dbReference type="SMART" id="SM00345">
    <property type="entry name" value="HTH_GNTR"/>
    <property type="match status" value="1"/>
</dbReference>
<dbReference type="Gene3D" id="1.20.120.530">
    <property type="entry name" value="GntR ligand-binding domain-like"/>
    <property type="match status" value="1"/>
</dbReference>
<dbReference type="EMBL" id="JACIDO010000001">
    <property type="protein sequence ID" value="MBB3934248.1"/>
    <property type="molecule type" value="Genomic_DNA"/>
</dbReference>
<keyword evidence="2 5" id="KW-0238">DNA-binding</keyword>
<gene>
    <name evidence="5" type="ORF">GGR05_000359</name>
</gene>
<evidence type="ECO:0000256" key="1">
    <source>
        <dbReference type="ARBA" id="ARBA00023015"/>
    </source>
</evidence>
<dbReference type="InterPro" id="IPR036390">
    <property type="entry name" value="WH_DNA-bd_sf"/>
</dbReference>
<dbReference type="RefSeq" id="WP_090959165.1">
    <property type="nucleotide sequence ID" value="NZ_FOOA01000001.1"/>
</dbReference>
<dbReference type="PRINTS" id="PR00035">
    <property type="entry name" value="HTHGNTR"/>
</dbReference>
<protein>
    <submittedName>
        <fullName evidence="5">DNA-binding GntR family transcriptional regulator</fullName>
    </submittedName>
</protein>
<keyword evidence="1" id="KW-0805">Transcription regulation</keyword>
<dbReference type="SUPFAM" id="SSF48008">
    <property type="entry name" value="GntR ligand-binding domain-like"/>
    <property type="match status" value="1"/>
</dbReference>
<evidence type="ECO:0000256" key="3">
    <source>
        <dbReference type="ARBA" id="ARBA00023163"/>
    </source>
</evidence>
<reference evidence="5 6" key="1">
    <citation type="submission" date="2020-08" db="EMBL/GenBank/DDBJ databases">
        <title>Genomic Encyclopedia of Type Strains, Phase IV (KMG-IV): sequencing the most valuable type-strain genomes for metagenomic binning, comparative biology and taxonomic classification.</title>
        <authorList>
            <person name="Goeker M."/>
        </authorList>
    </citation>
    <scope>NUCLEOTIDE SEQUENCE [LARGE SCALE GENOMIC DNA]</scope>
    <source>
        <strain evidence="5 6">DSM 25024</strain>
    </source>
</reference>
<dbReference type="GO" id="GO:0003700">
    <property type="term" value="F:DNA-binding transcription factor activity"/>
    <property type="evidence" value="ECO:0007669"/>
    <property type="project" value="InterPro"/>
</dbReference>
<dbReference type="InterPro" id="IPR008920">
    <property type="entry name" value="TF_FadR/GntR_C"/>
</dbReference>
<accession>A0A7W6FSR6</accession>
<dbReference type="AlphaFoldDB" id="A0A7W6FSR6"/>
<dbReference type="PANTHER" id="PTHR43537">
    <property type="entry name" value="TRANSCRIPTIONAL REGULATOR, GNTR FAMILY"/>
    <property type="match status" value="1"/>
</dbReference>
<dbReference type="SUPFAM" id="SSF46785">
    <property type="entry name" value="Winged helix' DNA-binding domain"/>
    <property type="match status" value="1"/>
</dbReference>
<evidence type="ECO:0000259" key="4">
    <source>
        <dbReference type="PROSITE" id="PS50949"/>
    </source>
</evidence>
<dbReference type="Gene3D" id="1.10.10.10">
    <property type="entry name" value="Winged helix-like DNA-binding domain superfamily/Winged helix DNA-binding domain"/>
    <property type="match status" value="1"/>
</dbReference>
<proteinExistence type="predicted"/>
<dbReference type="InterPro" id="IPR000524">
    <property type="entry name" value="Tscrpt_reg_HTH_GntR"/>
</dbReference>
<comment type="caution">
    <text evidence="5">The sequence shown here is derived from an EMBL/GenBank/DDBJ whole genome shotgun (WGS) entry which is preliminary data.</text>
</comment>
<organism evidence="5 6">
    <name type="scientific">Aureimonas phyllosphaerae</name>
    <dbReference type="NCBI Taxonomy" id="1166078"/>
    <lineage>
        <taxon>Bacteria</taxon>
        <taxon>Pseudomonadati</taxon>
        <taxon>Pseudomonadota</taxon>
        <taxon>Alphaproteobacteria</taxon>
        <taxon>Hyphomicrobiales</taxon>
        <taxon>Aurantimonadaceae</taxon>
        <taxon>Aureimonas</taxon>
    </lineage>
</organism>
<dbReference type="Pfam" id="PF00392">
    <property type="entry name" value="GntR"/>
    <property type="match status" value="1"/>
</dbReference>
<dbReference type="PROSITE" id="PS50949">
    <property type="entry name" value="HTH_GNTR"/>
    <property type="match status" value="1"/>
</dbReference>
<dbReference type="Pfam" id="PF07729">
    <property type="entry name" value="FCD"/>
    <property type="match status" value="1"/>
</dbReference>